<dbReference type="OrthoDB" id="10027823at2759"/>
<name>A0A6A5S4L1_9PLEO</name>
<feature type="transmembrane region" description="Helical" evidence="3">
    <location>
        <begin position="113"/>
        <end position="133"/>
    </location>
</feature>
<reference evidence="5" key="1">
    <citation type="journal article" date="2020" name="Stud. Mycol.">
        <title>101 Dothideomycetes genomes: a test case for predicting lifestyles and emergence of pathogens.</title>
        <authorList>
            <person name="Haridas S."/>
            <person name="Albert R."/>
            <person name="Binder M."/>
            <person name="Bloem J."/>
            <person name="Labutti K."/>
            <person name="Salamov A."/>
            <person name="Andreopoulos B."/>
            <person name="Baker S."/>
            <person name="Barry K."/>
            <person name="Bills G."/>
            <person name="Bluhm B."/>
            <person name="Cannon C."/>
            <person name="Castanera R."/>
            <person name="Culley D."/>
            <person name="Daum C."/>
            <person name="Ezra D."/>
            <person name="Gonzalez J."/>
            <person name="Henrissat B."/>
            <person name="Kuo A."/>
            <person name="Liang C."/>
            <person name="Lipzen A."/>
            <person name="Lutzoni F."/>
            <person name="Magnuson J."/>
            <person name="Mondo S."/>
            <person name="Nolan M."/>
            <person name="Ohm R."/>
            <person name="Pangilinan J."/>
            <person name="Park H.-J."/>
            <person name="Ramirez L."/>
            <person name="Alfaro M."/>
            <person name="Sun H."/>
            <person name="Tritt A."/>
            <person name="Yoshinaga Y."/>
            <person name="Zwiers L.-H."/>
            <person name="Turgeon B."/>
            <person name="Goodwin S."/>
            <person name="Spatafora J."/>
            <person name="Crous P."/>
            <person name="Grigoriev I."/>
        </authorList>
    </citation>
    <scope>NUCLEOTIDE SEQUENCE</scope>
    <source>
        <strain evidence="5">CBS 183.55</strain>
    </source>
</reference>
<evidence type="ECO:0000259" key="4">
    <source>
        <dbReference type="PROSITE" id="PS50850"/>
    </source>
</evidence>
<dbReference type="Pfam" id="PF07690">
    <property type="entry name" value="MFS_1"/>
    <property type="match status" value="2"/>
</dbReference>
<organism evidence="5 6">
    <name type="scientific">Didymella exigua CBS 183.55</name>
    <dbReference type="NCBI Taxonomy" id="1150837"/>
    <lineage>
        <taxon>Eukaryota</taxon>
        <taxon>Fungi</taxon>
        <taxon>Dikarya</taxon>
        <taxon>Ascomycota</taxon>
        <taxon>Pezizomycotina</taxon>
        <taxon>Dothideomycetes</taxon>
        <taxon>Pleosporomycetidae</taxon>
        <taxon>Pleosporales</taxon>
        <taxon>Pleosporineae</taxon>
        <taxon>Didymellaceae</taxon>
        <taxon>Didymella</taxon>
    </lineage>
</organism>
<feature type="transmembrane region" description="Helical" evidence="3">
    <location>
        <begin position="154"/>
        <end position="173"/>
    </location>
</feature>
<dbReference type="RefSeq" id="XP_033452695.1">
    <property type="nucleotide sequence ID" value="XM_033591340.1"/>
</dbReference>
<dbReference type="GO" id="GO:0022857">
    <property type="term" value="F:transmembrane transporter activity"/>
    <property type="evidence" value="ECO:0007669"/>
    <property type="project" value="InterPro"/>
</dbReference>
<keyword evidence="3" id="KW-0472">Membrane</keyword>
<evidence type="ECO:0000256" key="1">
    <source>
        <dbReference type="ARBA" id="ARBA00004141"/>
    </source>
</evidence>
<accession>A0A6A5S4L1</accession>
<gene>
    <name evidence="5" type="ORF">M421DRAFT_417161</name>
</gene>
<feature type="region of interest" description="Disordered" evidence="2">
    <location>
        <begin position="487"/>
        <end position="515"/>
    </location>
</feature>
<evidence type="ECO:0000313" key="6">
    <source>
        <dbReference type="Proteomes" id="UP000800082"/>
    </source>
</evidence>
<dbReference type="GO" id="GO:0000329">
    <property type="term" value="C:fungal-type vacuole membrane"/>
    <property type="evidence" value="ECO:0007669"/>
    <property type="project" value="TreeGrafter"/>
</dbReference>
<evidence type="ECO:0000256" key="2">
    <source>
        <dbReference type="SAM" id="MobiDB-lite"/>
    </source>
</evidence>
<feature type="transmembrane region" description="Helical" evidence="3">
    <location>
        <begin position="33"/>
        <end position="53"/>
    </location>
</feature>
<comment type="subcellular location">
    <subcellularLocation>
        <location evidence="1">Membrane</location>
        <topology evidence="1">Multi-pass membrane protein</topology>
    </subcellularLocation>
</comment>
<evidence type="ECO:0000256" key="3">
    <source>
        <dbReference type="SAM" id="Phobius"/>
    </source>
</evidence>
<feature type="transmembrane region" description="Helical" evidence="3">
    <location>
        <begin position="193"/>
        <end position="211"/>
    </location>
</feature>
<dbReference type="SUPFAM" id="SSF103473">
    <property type="entry name" value="MFS general substrate transporter"/>
    <property type="match status" value="1"/>
</dbReference>
<dbReference type="AlphaFoldDB" id="A0A6A5S4L1"/>
<dbReference type="InterPro" id="IPR011701">
    <property type="entry name" value="MFS"/>
</dbReference>
<feature type="domain" description="Major facilitator superfamily (MFS) profile" evidence="4">
    <location>
        <begin position="1"/>
        <end position="465"/>
    </location>
</feature>
<dbReference type="InterPro" id="IPR036259">
    <property type="entry name" value="MFS_trans_sf"/>
</dbReference>
<protein>
    <submittedName>
        <fullName evidence="5">Major facilitator superfamily MFS_1</fullName>
    </submittedName>
</protein>
<dbReference type="EMBL" id="ML978959">
    <property type="protein sequence ID" value="KAF1932447.1"/>
    <property type="molecule type" value="Genomic_DNA"/>
</dbReference>
<dbReference type="PANTHER" id="PTHR23520:SF5">
    <property type="entry name" value="TRANSPORTER, PUTATIVE (AFU_ORTHOLOGUE AFUA_3G04000)-RELATED"/>
    <property type="match status" value="1"/>
</dbReference>
<keyword evidence="3" id="KW-0812">Transmembrane</keyword>
<dbReference type="PROSITE" id="PS50850">
    <property type="entry name" value="MFS"/>
    <property type="match status" value="1"/>
</dbReference>
<feature type="transmembrane region" description="Helical" evidence="3">
    <location>
        <begin position="59"/>
        <end position="78"/>
    </location>
</feature>
<keyword evidence="6" id="KW-1185">Reference proteome</keyword>
<keyword evidence="3" id="KW-1133">Transmembrane helix</keyword>
<dbReference type="GeneID" id="54349008"/>
<dbReference type="InterPro" id="IPR020846">
    <property type="entry name" value="MFS_dom"/>
</dbReference>
<evidence type="ECO:0000313" key="5">
    <source>
        <dbReference type="EMBL" id="KAF1932447.1"/>
    </source>
</evidence>
<dbReference type="PANTHER" id="PTHR23520">
    <property type="entry name" value="TRANSPORTER, PUTATIVE (AFU_ORTHOLOGUE AFUA_3G04000)-RELATED"/>
    <property type="match status" value="1"/>
</dbReference>
<sequence>MDIPILSRIAGFLGITSLQATGRDAYIIITLRSLRMFTSGIPSLILALFFASLKFPDSRIGVFMTLTLLGDVFLSLLLTLVADKLGRRRILFGGSVMMAMSGVTFALSESFWILLIAAVFGIISVTGADCGPFRAVEESILSGLTDETTRSDVLTWYVTFTTMAGAVGAEVAGRVVHALEKRHNVVKAYHALFWAYAAFGVIGSILCLSLSERCEAAGEKRAEMQERGRGGDGEEEEVLLEAMISSTADGFENEGGRRGRQADVQIPLKSKQSYFSQISKTTRSIMYKLWILLAIDSLADGMTPYSLMNYYIEQKFNVSKATLGDITSASQFLCAFSAVFAGPLAKKIGLINTMVFTHLPSSIASAFIPLPQTVGPTIGILLFRAALNSMDQAPRTAFIAAVVKPEERTGAMGITSMVRTLAMSAGPSITGLLSGYNVFWIAFLATGTCRIIYDLGLWVLFSTVKIDNKPAAREDDLSSVDDEAWNGLLSDSDNDSNLDFEGRKSEDLESVQNRV</sequence>
<proteinExistence type="predicted"/>
<dbReference type="Proteomes" id="UP000800082">
    <property type="component" value="Unassembled WGS sequence"/>
</dbReference>
<dbReference type="Gene3D" id="1.20.1250.20">
    <property type="entry name" value="MFS general substrate transporter like domains"/>
    <property type="match status" value="2"/>
</dbReference>